<dbReference type="PANTHER" id="PTHR48013">
    <property type="entry name" value="DUAL SPECIFICITY MITOGEN-ACTIVATED PROTEIN KINASE KINASE 5-RELATED"/>
    <property type="match status" value="1"/>
</dbReference>
<dbReference type="Proteomes" id="UP001205506">
    <property type="component" value="Unassembled WGS sequence"/>
</dbReference>
<keyword evidence="1" id="KW-0808">Transferase</keyword>
<proteinExistence type="inferred from homology"/>
<reference evidence="13" key="1">
    <citation type="submission" date="2022-07" db="EMBL/GenBank/DDBJ databases">
        <title>Prevotella copri.</title>
        <authorList>
            <person name="Yang C."/>
        </authorList>
    </citation>
    <scope>NUCLEOTIDE SEQUENCE</scope>
    <source>
        <strain evidence="13">HF1805</strain>
    </source>
</reference>
<evidence type="ECO:0000259" key="12">
    <source>
        <dbReference type="PROSITE" id="PS50011"/>
    </source>
</evidence>
<evidence type="ECO:0000256" key="4">
    <source>
        <dbReference type="ARBA" id="ARBA00022840"/>
    </source>
</evidence>
<evidence type="ECO:0000256" key="2">
    <source>
        <dbReference type="ARBA" id="ARBA00022741"/>
    </source>
</evidence>
<dbReference type="GO" id="GO:0004672">
    <property type="term" value="F:protein kinase activity"/>
    <property type="evidence" value="ECO:0007669"/>
    <property type="project" value="InterPro"/>
</dbReference>
<dbReference type="SUPFAM" id="SSF49879">
    <property type="entry name" value="SMAD/FHA domain"/>
    <property type="match status" value="1"/>
</dbReference>
<dbReference type="InterPro" id="IPR000253">
    <property type="entry name" value="FHA_dom"/>
</dbReference>
<dbReference type="Pfam" id="PF00069">
    <property type="entry name" value="Pkinase"/>
    <property type="match status" value="1"/>
</dbReference>
<dbReference type="PROSITE" id="PS50006">
    <property type="entry name" value="FHA_DOMAIN"/>
    <property type="match status" value="1"/>
</dbReference>
<evidence type="ECO:0000256" key="10">
    <source>
        <dbReference type="PROSITE-ProRule" id="PRU10141"/>
    </source>
</evidence>
<dbReference type="CDD" id="cd14014">
    <property type="entry name" value="STKc_PknB_like"/>
    <property type="match status" value="1"/>
</dbReference>
<name>A0AAW5IAD3_9BACT</name>
<comment type="similarity">
    <text evidence="5">Belongs to the protein kinase superfamily. STE Ser/Thr protein kinase family. MAP kinase kinase subfamily.</text>
</comment>
<comment type="catalytic activity">
    <reaction evidence="9">
        <text>L-tyrosyl-[protein] + ATP = O-phospho-L-tyrosyl-[protein] + ADP + H(+)</text>
        <dbReference type="Rhea" id="RHEA:10596"/>
        <dbReference type="Rhea" id="RHEA-COMP:10136"/>
        <dbReference type="Rhea" id="RHEA-COMP:20101"/>
        <dbReference type="ChEBI" id="CHEBI:15378"/>
        <dbReference type="ChEBI" id="CHEBI:30616"/>
        <dbReference type="ChEBI" id="CHEBI:46858"/>
        <dbReference type="ChEBI" id="CHEBI:61978"/>
        <dbReference type="ChEBI" id="CHEBI:456216"/>
        <dbReference type="EC" id="2.7.12.2"/>
    </reaction>
</comment>
<evidence type="ECO:0000313" key="13">
    <source>
        <dbReference type="EMBL" id="MCP9548560.1"/>
    </source>
</evidence>
<comment type="caution">
    <text evidence="13">The sequence shown here is derived from an EMBL/GenBank/DDBJ whole genome shotgun (WGS) entry which is preliminary data.</text>
</comment>
<dbReference type="RefSeq" id="WP_254969886.1">
    <property type="nucleotide sequence ID" value="NZ_JANDWU010000003.1"/>
</dbReference>
<dbReference type="Gene3D" id="2.60.200.20">
    <property type="match status" value="1"/>
</dbReference>
<comment type="catalytic activity">
    <reaction evidence="7">
        <text>L-seryl-[protein] + ATP = O-phospho-L-seryl-[protein] + ADP + H(+)</text>
        <dbReference type="Rhea" id="RHEA:17989"/>
        <dbReference type="Rhea" id="RHEA-COMP:9863"/>
        <dbReference type="Rhea" id="RHEA-COMP:11604"/>
        <dbReference type="ChEBI" id="CHEBI:15378"/>
        <dbReference type="ChEBI" id="CHEBI:29999"/>
        <dbReference type="ChEBI" id="CHEBI:30616"/>
        <dbReference type="ChEBI" id="CHEBI:83421"/>
        <dbReference type="ChEBI" id="CHEBI:456216"/>
        <dbReference type="EC" id="2.7.12.2"/>
    </reaction>
</comment>
<keyword evidence="3 13" id="KW-0418">Kinase</keyword>
<dbReference type="EMBL" id="JANDWU010000003">
    <property type="protein sequence ID" value="MCP9548560.1"/>
    <property type="molecule type" value="Genomic_DNA"/>
</dbReference>
<dbReference type="PROSITE" id="PS50011">
    <property type="entry name" value="PROTEIN_KINASE_DOM"/>
    <property type="match status" value="1"/>
</dbReference>
<dbReference type="SUPFAM" id="SSF56112">
    <property type="entry name" value="Protein kinase-like (PK-like)"/>
    <property type="match status" value="1"/>
</dbReference>
<dbReference type="EC" id="2.7.12.2" evidence="6"/>
<sequence length="449" mass="51127">MSSHYIQCERCEFCSGDRIDNDYLVEKMLGAGTFGCVYKVNGNDGKVYALKLLKLWESPSAEREELLKRFDMEYETGHIESNYLVHSYTKGQVGGNPYIVMEYCPYGDLMTAAEKGNVDFAAVGRDVLYGLRDLHQRGKVHRDLKPENVLIREDGTAILTDFGISGDQNNRLTQRGIFGIPQQQFGTFPYMPPEQINPRRGNATVLPTTDIFSFGVMMYQLLTYELPYGECATEADLPAYVERGRKGMWNRTLLQQVPNGTQWEKMVEGCLIPNFKERLQSVDDVLALMPQSIKAKDYRPTLKTSFESWSQGDSGIQLHIMQGEEYGKIYKLDDMVNGVCRLLTMGREDDEVVNSIPIKDTLNAYISRCHCTLEQNAETGLWIIRDGQWRNRQWKNSMNGTYVNSTEVGSHGFVLQVGDIITIGDTKLRVEGYPKANSRKYSFKSKWDT</sequence>
<evidence type="ECO:0000259" key="11">
    <source>
        <dbReference type="PROSITE" id="PS50006"/>
    </source>
</evidence>
<feature type="domain" description="FHA" evidence="11">
    <location>
        <begin position="343"/>
        <end position="408"/>
    </location>
</feature>
<feature type="binding site" evidence="10">
    <location>
        <position position="51"/>
    </location>
    <ligand>
        <name>ATP</name>
        <dbReference type="ChEBI" id="CHEBI:30616"/>
    </ligand>
</feature>
<evidence type="ECO:0000256" key="3">
    <source>
        <dbReference type="ARBA" id="ARBA00022777"/>
    </source>
</evidence>
<keyword evidence="2 10" id="KW-0547">Nucleotide-binding</keyword>
<dbReference type="Gene3D" id="1.10.510.10">
    <property type="entry name" value="Transferase(Phosphotransferase) domain 1"/>
    <property type="match status" value="1"/>
</dbReference>
<dbReference type="Pfam" id="PF00498">
    <property type="entry name" value="FHA"/>
    <property type="match status" value="1"/>
</dbReference>
<dbReference type="GO" id="GO:0005524">
    <property type="term" value="F:ATP binding"/>
    <property type="evidence" value="ECO:0007669"/>
    <property type="project" value="UniProtKB-UniRule"/>
</dbReference>
<evidence type="ECO:0000256" key="8">
    <source>
        <dbReference type="ARBA" id="ARBA00049299"/>
    </source>
</evidence>
<evidence type="ECO:0000313" key="14">
    <source>
        <dbReference type="Proteomes" id="UP001205506"/>
    </source>
</evidence>
<dbReference type="PANTHER" id="PTHR48013:SF9">
    <property type="entry name" value="DUAL SPECIFICITY MITOGEN-ACTIVATED PROTEIN KINASE KINASE 5"/>
    <property type="match status" value="1"/>
</dbReference>
<protein>
    <recommendedName>
        <fullName evidence="6">mitogen-activated protein kinase kinase</fullName>
        <ecNumber evidence="6">2.7.12.2</ecNumber>
    </recommendedName>
</protein>
<evidence type="ECO:0000256" key="5">
    <source>
        <dbReference type="ARBA" id="ARBA00038035"/>
    </source>
</evidence>
<evidence type="ECO:0000256" key="1">
    <source>
        <dbReference type="ARBA" id="ARBA00022679"/>
    </source>
</evidence>
<dbReference type="InterPro" id="IPR000719">
    <property type="entry name" value="Prot_kinase_dom"/>
</dbReference>
<comment type="catalytic activity">
    <reaction evidence="8">
        <text>L-threonyl-[protein] + ATP = O-phospho-L-threonyl-[protein] + ADP + H(+)</text>
        <dbReference type="Rhea" id="RHEA:46608"/>
        <dbReference type="Rhea" id="RHEA-COMP:11060"/>
        <dbReference type="Rhea" id="RHEA-COMP:11605"/>
        <dbReference type="ChEBI" id="CHEBI:15378"/>
        <dbReference type="ChEBI" id="CHEBI:30013"/>
        <dbReference type="ChEBI" id="CHEBI:30616"/>
        <dbReference type="ChEBI" id="CHEBI:61977"/>
        <dbReference type="ChEBI" id="CHEBI:456216"/>
        <dbReference type="EC" id="2.7.12.2"/>
    </reaction>
</comment>
<accession>A0AAW5IAD3</accession>
<organism evidence="13 14">
    <name type="scientific">Segatella copri</name>
    <dbReference type="NCBI Taxonomy" id="165179"/>
    <lineage>
        <taxon>Bacteria</taxon>
        <taxon>Pseudomonadati</taxon>
        <taxon>Bacteroidota</taxon>
        <taxon>Bacteroidia</taxon>
        <taxon>Bacteroidales</taxon>
        <taxon>Prevotellaceae</taxon>
        <taxon>Segatella</taxon>
    </lineage>
</organism>
<evidence type="ECO:0000256" key="6">
    <source>
        <dbReference type="ARBA" id="ARBA00038999"/>
    </source>
</evidence>
<dbReference type="PROSITE" id="PS00107">
    <property type="entry name" value="PROTEIN_KINASE_ATP"/>
    <property type="match status" value="1"/>
</dbReference>
<evidence type="ECO:0000256" key="9">
    <source>
        <dbReference type="ARBA" id="ARBA00051693"/>
    </source>
</evidence>
<dbReference type="CDD" id="cd00060">
    <property type="entry name" value="FHA"/>
    <property type="match status" value="1"/>
</dbReference>
<dbReference type="InterPro" id="IPR008984">
    <property type="entry name" value="SMAD_FHA_dom_sf"/>
</dbReference>
<dbReference type="InterPro" id="IPR017441">
    <property type="entry name" value="Protein_kinase_ATP_BS"/>
</dbReference>
<dbReference type="SMART" id="SM00220">
    <property type="entry name" value="S_TKc"/>
    <property type="match status" value="1"/>
</dbReference>
<gene>
    <name evidence="13" type="ORF">NNC68_03580</name>
</gene>
<dbReference type="AlphaFoldDB" id="A0AAW5IAD3"/>
<feature type="domain" description="Protein kinase" evidence="12">
    <location>
        <begin position="23"/>
        <end position="302"/>
    </location>
</feature>
<evidence type="ECO:0000256" key="7">
    <source>
        <dbReference type="ARBA" id="ARBA00049014"/>
    </source>
</evidence>
<dbReference type="InterPro" id="IPR011009">
    <property type="entry name" value="Kinase-like_dom_sf"/>
</dbReference>
<keyword evidence="4 10" id="KW-0067">ATP-binding</keyword>